<feature type="region of interest" description="Disordered" evidence="6">
    <location>
        <begin position="661"/>
        <end position="696"/>
    </location>
</feature>
<dbReference type="SMART" id="SM00066">
    <property type="entry name" value="GAL4"/>
    <property type="match status" value="1"/>
</dbReference>
<dbReference type="EMBL" id="CH476615">
    <property type="protein sequence ID" value="EEP77834.1"/>
    <property type="molecule type" value="Genomic_DNA"/>
</dbReference>
<dbReference type="AlphaFoldDB" id="C4JHB0"/>
<dbReference type="InterPro" id="IPR036864">
    <property type="entry name" value="Zn2-C6_fun-type_DNA-bd_sf"/>
</dbReference>
<dbReference type="OrthoDB" id="5278208at2759"/>
<dbReference type="InterPro" id="IPR001138">
    <property type="entry name" value="Zn2Cys6_DnaBD"/>
</dbReference>
<evidence type="ECO:0000256" key="3">
    <source>
        <dbReference type="ARBA" id="ARBA00023125"/>
    </source>
</evidence>
<dbReference type="Proteomes" id="UP000002058">
    <property type="component" value="Unassembled WGS sequence"/>
</dbReference>
<protein>
    <recommendedName>
        <fullName evidence="7">Zn(2)-C6 fungal-type domain-containing protein</fullName>
    </recommendedName>
</protein>
<dbReference type="HOGENOM" id="CLU_012945_0_0_1"/>
<dbReference type="GO" id="GO:0000976">
    <property type="term" value="F:transcription cis-regulatory region binding"/>
    <property type="evidence" value="ECO:0007669"/>
    <property type="project" value="TreeGrafter"/>
</dbReference>
<keyword evidence="5" id="KW-0539">Nucleus</keyword>
<dbReference type="VEuPathDB" id="FungiDB:UREG_02683"/>
<evidence type="ECO:0000256" key="6">
    <source>
        <dbReference type="SAM" id="MobiDB-lite"/>
    </source>
</evidence>
<organism evidence="8 9">
    <name type="scientific">Uncinocarpus reesii (strain UAMH 1704)</name>
    <dbReference type="NCBI Taxonomy" id="336963"/>
    <lineage>
        <taxon>Eukaryota</taxon>
        <taxon>Fungi</taxon>
        <taxon>Dikarya</taxon>
        <taxon>Ascomycota</taxon>
        <taxon>Pezizomycotina</taxon>
        <taxon>Eurotiomycetes</taxon>
        <taxon>Eurotiomycetidae</taxon>
        <taxon>Onygenales</taxon>
        <taxon>Onygenaceae</taxon>
        <taxon>Uncinocarpus</taxon>
    </lineage>
</organism>
<dbReference type="PANTHER" id="PTHR37534">
    <property type="entry name" value="TRANSCRIPTIONAL ACTIVATOR PROTEIN UGA3"/>
    <property type="match status" value="1"/>
</dbReference>
<keyword evidence="2" id="KW-0805">Transcription regulation</keyword>
<dbReference type="InParanoid" id="C4JHB0"/>
<dbReference type="Pfam" id="PF00172">
    <property type="entry name" value="Zn_clus"/>
    <property type="match status" value="1"/>
</dbReference>
<dbReference type="GO" id="GO:0005634">
    <property type="term" value="C:nucleus"/>
    <property type="evidence" value="ECO:0007669"/>
    <property type="project" value="UniProtKB-SubCell"/>
</dbReference>
<evidence type="ECO:0000256" key="4">
    <source>
        <dbReference type="ARBA" id="ARBA00023163"/>
    </source>
</evidence>
<dbReference type="Gene3D" id="4.10.240.10">
    <property type="entry name" value="Zn(2)-C6 fungal-type DNA-binding domain"/>
    <property type="match status" value="1"/>
</dbReference>
<name>C4JHB0_UNCRE</name>
<dbReference type="SUPFAM" id="SSF57701">
    <property type="entry name" value="Zn2/Cys6 DNA-binding domain"/>
    <property type="match status" value="1"/>
</dbReference>
<dbReference type="CDD" id="cd00067">
    <property type="entry name" value="GAL4"/>
    <property type="match status" value="1"/>
</dbReference>
<dbReference type="OMA" id="HWWLPND"/>
<dbReference type="GeneID" id="8443130"/>
<dbReference type="GO" id="GO:0000981">
    <property type="term" value="F:DNA-binding transcription factor activity, RNA polymerase II-specific"/>
    <property type="evidence" value="ECO:0007669"/>
    <property type="project" value="InterPro"/>
</dbReference>
<keyword evidence="4" id="KW-0804">Transcription</keyword>
<comment type="subcellular location">
    <subcellularLocation>
        <location evidence="1">Nucleus</location>
    </subcellularLocation>
</comment>
<dbReference type="STRING" id="336963.C4JHB0"/>
<evidence type="ECO:0000313" key="9">
    <source>
        <dbReference type="Proteomes" id="UP000002058"/>
    </source>
</evidence>
<feature type="region of interest" description="Disordered" evidence="6">
    <location>
        <begin position="136"/>
        <end position="219"/>
    </location>
</feature>
<accession>C4JHB0</accession>
<gene>
    <name evidence="8" type="ORF">UREG_02683</name>
</gene>
<feature type="domain" description="Zn(2)-C6 fungal-type" evidence="7">
    <location>
        <begin position="85"/>
        <end position="115"/>
    </location>
</feature>
<dbReference type="eggNOG" id="ENOG502QW5G">
    <property type="taxonomic scope" value="Eukaryota"/>
</dbReference>
<dbReference type="GO" id="GO:0045944">
    <property type="term" value="P:positive regulation of transcription by RNA polymerase II"/>
    <property type="evidence" value="ECO:0007669"/>
    <property type="project" value="TreeGrafter"/>
</dbReference>
<evidence type="ECO:0000256" key="2">
    <source>
        <dbReference type="ARBA" id="ARBA00023015"/>
    </source>
</evidence>
<feature type="region of interest" description="Disordered" evidence="6">
    <location>
        <begin position="58"/>
        <end position="80"/>
    </location>
</feature>
<feature type="region of interest" description="Disordered" evidence="6">
    <location>
        <begin position="1"/>
        <end position="21"/>
    </location>
</feature>
<dbReference type="InterPro" id="IPR021858">
    <property type="entry name" value="Fun_TF"/>
</dbReference>
<reference evidence="9" key="1">
    <citation type="journal article" date="2009" name="Genome Res.">
        <title>Comparative genomic analyses of the human fungal pathogens Coccidioides and their relatives.</title>
        <authorList>
            <person name="Sharpton T.J."/>
            <person name="Stajich J.E."/>
            <person name="Rounsley S.D."/>
            <person name="Gardner M.J."/>
            <person name="Wortman J.R."/>
            <person name="Jordar V.S."/>
            <person name="Maiti R."/>
            <person name="Kodira C.D."/>
            <person name="Neafsey D.E."/>
            <person name="Zeng Q."/>
            <person name="Hung C.-Y."/>
            <person name="McMahan C."/>
            <person name="Muszewska A."/>
            <person name="Grynberg M."/>
            <person name="Mandel M.A."/>
            <person name="Kellner E.M."/>
            <person name="Barker B.M."/>
            <person name="Galgiani J.N."/>
            <person name="Orbach M.J."/>
            <person name="Kirkland T.N."/>
            <person name="Cole G.T."/>
            <person name="Henn M.R."/>
            <person name="Birren B.W."/>
            <person name="Taylor J.W."/>
        </authorList>
    </citation>
    <scope>NUCLEOTIDE SEQUENCE [LARGE SCALE GENOMIC DNA]</scope>
    <source>
        <strain evidence="9">UAMH 1704</strain>
    </source>
</reference>
<proteinExistence type="predicted"/>
<feature type="compositionally biased region" description="Polar residues" evidence="6">
    <location>
        <begin position="180"/>
        <end position="198"/>
    </location>
</feature>
<evidence type="ECO:0000256" key="5">
    <source>
        <dbReference type="ARBA" id="ARBA00023242"/>
    </source>
</evidence>
<sequence length="696" mass="80684">MAASEASRFGQESGYSTPVPNAWNIPSNAFPARSNIQLGPSYPNTLALWHNPHRLHTSESHDFRMQSQIPQRPPEQKRHKRTKSGCFTCRARRVKCDETRPICERCSKGKRECTYPPSPMLRKDSRSNMKMNEKYPPIRESESEENSQNSERKLDLQPRHMKDASRHNAQSVARRKMRQSPETKCASPSSDMTDLSTKSPSPVASADPDSHSLPSPTLSDQGLTSDVMFFVAYRKQNINYHHYILKSHASKFINEDMMSYALGYEPLLYAVVAFSAYHYSIAHPNGKIYTFLQYYNKSVSLLLNSLRGGENHHDAMLLTILQLAAFEEFVGDWVNLIDHHQAAHRMLVELYSPESINVDYFHRHILLWYNRYDVMAGLMSGNSMVLSREWYIADEEFSMQDSFDHPHDLNKKVMAWGARTRRFAMDMASLFAKMSHGLITLEQFKAEKEIVDNTWSELHQFVETMKDPRYLVLSYPHQQPLEPDAVFDPYAPGVIYGDELWEVNFCFMELITATLLYKYQTAPILQNLDLSELKTMAMEQAQRIETLSRWPNRPEEMHLWFMSPLGMAVLFLPHDEKYNMWCRKKMARNEQLGYIYPPMVRTKLADLWKTPELEHWWLPNDEGYPKIVREIRAWTKERVNDPRDTFREAVRDIKAVFGNMSLEDSSSPASTPSVHSSAYLELSPGRSPKEQTAQPR</sequence>
<feature type="compositionally biased region" description="Low complexity" evidence="6">
    <location>
        <begin position="661"/>
        <end position="677"/>
    </location>
</feature>
<dbReference type="PROSITE" id="PS50048">
    <property type="entry name" value="ZN2_CY6_FUNGAL_2"/>
    <property type="match status" value="1"/>
</dbReference>
<feature type="compositionally biased region" description="Basic and acidic residues" evidence="6">
    <location>
        <begin position="150"/>
        <end position="166"/>
    </location>
</feature>
<evidence type="ECO:0000259" key="7">
    <source>
        <dbReference type="PROSITE" id="PS50048"/>
    </source>
</evidence>
<dbReference type="KEGG" id="ure:UREG_02683"/>
<keyword evidence="9" id="KW-1185">Reference proteome</keyword>
<dbReference type="PANTHER" id="PTHR37534:SF10">
    <property type="entry name" value="ZN(II)2CYS6 TRANSCRIPTION FACTOR (EUROFUNG)"/>
    <property type="match status" value="1"/>
</dbReference>
<dbReference type="PROSITE" id="PS00463">
    <property type="entry name" value="ZN2_CY6_FUNGAL_1"/>
    <property type="match status" value="1"/>
</dbReference>
<dbReference type="GO" id="GO:0008270">
    <property type="term" value="F:zinc ion binding"/>
    <property type="evidence" value="ECO:0007669"/>
    <property type="project" value="InterPro"/>
</dbReference>
<dbReference type="Pfam" id="PF11951">
    <property type="entry name" value="Fungal_trans_2"/>
    <property type="match status" value="1"/>
</dbReference>
<keyword evidence="3" id="KW-0238">DNA-binding</keyword>
<evidence type="ECO:0000313" key="8">
    <source>
        <dbReference type="EMBL" id="EEP77834.1"/>
    </source>
</evidence>
<evidence type="ECO:0000256" key="1">
    <source>
        <dbReference type="ARBA" id="ARBA00004123"/>
    </source>
</evidence>
<dbReference type="RefSeq" id="XP_002543167.1">
    <property type="nucleotide sequence ID" value="XM_002543121.1"/>
</dbReference>